<dbReference type="AlphaFoldDB" id="A0AAD1TYK2"/>
<proteinExistence type="predicted"/>
<protein>
    <submittedName>
        <fullName evidence="2">Uncharacterized protein</fullName>
    </submittedName>
</protein>
<evidence type="ECO:0000313" key="2">
    <source>
        <dbReference type="EMBL" id="CAI2358791.1"/>
    </source>
</evidence>
<gene>
    <name evidence="2" type="ORF">ECRASSUSDP1_LOCUS74</name>
</gene>
<feature type="compositionally biased region" description="Basic and acidic residues" evidence="1">
    <location>
        <begin position="118"/>
        <end position="129"/>
    </location>
</feature>
<organism evidence="2 3">
    <name type="scientific">Euplotes crassus</name>
    <dbReference type="NCBI Taxonomy" id="5936"/>
    <lineage>
        <taxon>Eukaryota</taxon>
        <taxon>Sar</taxon>
        <taxon>Alveolata</taxon>
        <taxon>Ciliophora</taxon>
        <taxon>Intramacronucleata</taxon>
        <taxon>Spirotrichea</taxon>
        <taxon>Hypotrichia</taxon>
        <taxon>Euplotida</taxon>
        <taxon>Euplotidae</taxon>
        <taxon>Moneuplotes</taxon>
    </lineage>
</organism>
<reference evidence="2" key="1">
    <citation type="submission" date="2023-07" db="EMBL/GenBank/DDBJ databases">
        <authorList>
            <consortium name="AG Swart"/>
            <person name="Singh M."/>
            <person name="Singh A."/>
            <person name="Seah K."/>
            <person name="Emmerich C."/>
        </authorList>
    </citation>
    <scope>NUCLEOTIDE SEQUENCE</scope>
    <source>
        <strain evidence="2">DP1</strain>
    </source>
</reference>
<keyword evidence="3" id="KW-1185">Reference proteome</keyword>
<evidence type="ECO:0000313" key="3">
    <source>
        <dbReference type="Proteomes" id="UP001295684"/>
    </source>
</evidence>
<feature type="compositionally biased region" description="Basic residues" evidence="1">
    <location>
        <begin position="130"/>
        <end position="139"/>
    </location>
</feature>
<feature type="region of interest" description="Disordered" evidence="1">
    <location>
        <begin position="95"/>
        <end position="170"/>
    </location>
</feature>
<accession>A0AAD1TYK2</accession>
<comment type="caution">
    <text evidence="2">The sequence shown here is derived from an EMBL/GenBank/DDBJ whole genome shotgun (WGS) entry which is preliminary data.</text>
</comment>
<name>A0AAD1TYK2_EUPCR</name>
<feature type="region of interest" description="Disordered" evidence="1">
    <location>
        <begin position="36"/>
        <end position="60"/>
    </location>
</feature>
<sequence length="561" mass="65096">MEKDFQIIFDQFEMFDDVASSQQFGSTKISTKVSPWDEGGDFLHLQSSAKRPEKRKKKSIKDKQFTICKEFIFKTSQLPEKRAARSKYPVGKTSLNKSLAFGKKENPGLESTKTKFSKMKDTKNKESKSRSKSKKKKCNKSGDSQKDLMINVTSRSATKEKKVKKKAKTRPITPKFLKKEPEKVNTQRYLENKDSAEESLKDDITISVKFKKFLQEKGIIRKKKAKPEAMINKYKEPIIRRLSSNKNMLNEHSLKKYKFMSAKNIEKSKRKIAVPDKSSNGSNFLVNGSSFLHTPKRKDGRNYNNLSSRSGNILNHKNSVDYEKLYKMSNFCKKASIISQQKYILQAHELDKKSSSVFPSLIKARNDSQDSYENEERTQGIYYENGMKKGFIHQDQKDYNFVLKNKSLSPKDLRQEERKQPNTNVRDNNFKYDKEMIELMNKECLNSMNKKYCPQIKNNKLEYKMGVDILKKEKILRKKKDISRNNGCEDQRRLAASPELPPIEFSYNSPGKHCMSTEALPKISSKRHLDYPKNSFLKKLTKLNINNNTPRITKLFTGDSP</sequence>
<evidence type="ECO:0000256" key="1">
    <source>
        <dbReference type="SAM" id="MobiDB-lite"/>
    </source>
</evidence>
<dbReference type="EMBL" id="CAMPGE010000070">
    <property type="protein sequence ID" value="CAI2358791.1"/>
    <property type="molecule type" value="Genomic_DNA"/>
</dbReference>
<dbReference type="Proteomes" id="UP001295684">
    <property type="component" value="Unassembled WGS sequence"/>
</dbReference>